<dbReference type="InterPro" id="IPR050764">
    <property type="entry name" value="CbbQ/NirQ/NorQ/GpvN"/>
</dbReference>
<dbReference type="RefSeq" id="WP_242935110.1">
    <property type="nucleotide sequence ID" value="NZ_FOWF01000020.1"/>
</dbReference>
<gene>
    <name evidence="2" type="ORF">SAMN05216508_11921</name>
</gene>
<dbReference type="InterPro" id="IPR011704">
    <property type="entry name" value="ATPase_dyneun-rel_AAA"/>
</dbReference>
<organism evidence="2 3">
    <name type="scientific">Eubacterium pyruvativorans</name>
    <dbReference type="NCBI Taxonomy" id="155865"/>
    <lineage>
        <taxon>Bacteria</taxon>
        <taxon>Bacillati</taxon>
        <taxon>Bacillota</taxon>
        <taxon>Clostridia</taxon>
        <taxon>Eubacteriales</taxon>
        <taxon>Eubacteriaceae</taxon>
        <taxon>Eubacterium</taxon>
    </lineage>
</organism>
<evidence type="ECO:0000259" key="1">
    <source>
        <dbReference type="Pfam" id="PF07728"/>
    </source>
</evidence>
<dbReference type="GO" id="GO:0005524">
    <property type="term" value="F:ATP binding"/>
    <property type="evidence" value="ECO:0007669"/>
    <property type="project" value="InterPro"/>
</dbReference>
<dbReference type="EMBL" id="FPBT01000019">
    <property type="protein sequence ID" value="SFU61474.1"/>
    <property type="molecule type" value="Genomic_DNA"/>
</dbReference>
<evidence type="ECO:0000313" key="2">
    <source>
        <dbReference type="EMBL" id="SFU61474.1"/>
    </source>
</evidence>
<dbReference type="Proteomes" id="UP000198817">
    <property type="component" value="Unassembled WGS sequence"/>
</dbReference>
<dbReference type="Pfam" id="PF07728">
    <property type="entry name" value="AAA_5"/>
    <property type="match status" value="1"/>
</dbReference>
<feature type="domain" description="ATPase dynein-related AAA" evidence="1">
    <location>
        <begin position="65"/>
        <end position="197"/>
    </location>
</feature>
<dbReference type="PANTHER" id="PTHR42759:SF1">
    <property type="entry name" value="MAGNESIUM-CHELATASE SUBUNIT CHLD"/>
    <property type="match status" value="1"/>
</dbReference>
<sequence length="309" mass="35268">MENNTMLDFLREEGVSDRILREVESFRDFYKLDPKLEDRVPVPQYKYYGKEVWEEAITAILAGENILLDGPKATGKNVLAQGLSNIFHRPEWDISFYINTDSASLIGTDTFEDGKVTLRKGPIYKVAENGGFGVLDEINMAKNESLAVLHATLDFRRFIDVPGYDKIRLQESTRFIGTMNYGYAGTREVNEALASRFVVIHMPVISKEGLKKLIRDKFPALKDSYLEQFADLFMEIRRKCESGEISTKPLDLRGLLASIHMMDRGLMPVRALELGMVNKCFDDYERQLVDDMVSVRLPGDLTRDQIFAD</sequence>
<proteinExistence type="predicted"/>
<dbReference type="SUPFAM" id="SSF52540">
    <property type="entry name" value="P-loop containing nucleoside triphosphate hydrolases"/>
    <property type="match status" value="1"/>
</dbReference>
<evidence type="ECO:0000313" key="3">
    <source>
        <dbReference type="Proteomes" id="UP000198817"/>
    </source>
</evidence>
<keyword evidence="3" id="KW-1185">Reference proteome</keyword>
<dbReference type="STRING" id="155865.SAMN05216515_1203"/>
<name>A0A1I7HL25_9FIRM</name>
<reference evidence="2 3" key="1">
    <citation type="submission" date="2016-10" db="EMBL/GenBank/DDBJ databases">
        <authorList>
            <person name="de Groot N.N."/>
        </authorList>
    </citation>
    <scope>NUCLEOTIDE SEQUENCE [LARGE SCALE GENOMIC DNA]</scope>
    <source>
        <strain evidence="2 3">KHGC13</strain>
    </source>
</reference>
<dbReference type="InterPro" id="IPR027417">
    <property type="entry name" value="P-loop_NTPase"/>
</dbReference>
<protein>
    <submittedName>
        <fullName evidence="2">MoxR-like ATPase</fullName>
    </submittedName>
</protein>
<dbReference type="PANTHER" id="PTHR42759">
    <property type="entry name" value="MOXR FAMILY PROTEIN"/>
    <property type="match status" value="1"/>
</dbReference>
<dbReference type="GO" id="GO:0016887">
    <property type="term" value="F:ATP hydrolysis activity"/>
    <property type="evidence" value="ECO:0007669"/>
    <property type="project" value="InterPro"/>
</dbReference>
<dbReference type="Gene3D" id="3.40.50.300">
    <property type="entry name" value="P-loop containing nucleotide triphosphate hydrolases"/>
    <property type="match status" value="1"/>
</dbReference>
<dbReference type="AlphaFoldDB" id="A0A1I7HL25"/>
<accession>A0A1I7HL25</accession>